<proteinExistence type="predicted"/>
<accession>A0A843VJ13</accession>
<evidence type="ECO:0000313" key="2">
    <source>
        <dbReference type="Proteomes" id="UP000652761"/>
    </source>
</evidence>
<dbReference type="EMBL" id="NMUH01001959">
    <property type="protein sequence ID" value="MQL96791.1"/>
    <property type="molecule type" value="Genomic_DNA"/>
</dbReference>
<keyword evidence="2" id="KW-1185">Reference proteome</keyword>
<dbReference type="AlphaFoldDB" id="A0A843VJ13"/>
<protein>
    <submittedName>
        <fullName evidence="1">Uncharacterized protein</fullName>
    </submittedName>
</protein>
<comment type="caution">
    <text evidence="1">The sequence shown here is derived from an EMBL/GenBank/DDBJ whole genome shotgun (WGS) entry which is preliminary data.</text>
</comment>
<organism evidence="1 2">
    <name type="scientific">Colocasia esculenta</name>
    <name type="common">Wild taro</name>
    <name type="synonym">Arum esculentum</name>
    <dbReference type="NCBI Taxonomy" id="4460"/>
    <lineage>
        <taxon>Eukaryota</taxon>
        <taxon>Viridiplantae</taxon>
        <taxon>Streptophyta</taxon>
        <taxon>Embryophyta</taxon>
        <taxon>Tracheophyta</taxon>
        <taxon>Spermatophyta</taxon>
        <taxon>Magnoliopsida</taxon>
        <taxon>Liliopsida</taxon>
        <taxon>Araceae</taxon>
        <taxon>Aroideae</taxon>
        <taxon>Colocasieae</taxon>
        <taxon>Colocasia</taxon>
    </lineage>
</organism>
<reference evidence="1" key="1">
    <citation type="submission" date="2017-07" db="EMBL/GenBank/DDBJ databases">
        <title>Taro Niue Genome Assembly and Annotation.</title>
        <authorList>
            <person name="Atibalentja N."/>
            <person name="Keating K."/>
            <person name="Fields C.J."/>
        </authorList>
    </citation>
    <scope>NUCLEOTIDE SEQUENCE</scope>
    <source>
        <strain evidence="1">Niue_2</strain>
        <tissue evidence="1">Leaf</tissue>
    </source>
</reference>
<sequence length="114" mass="11636">MLPSPVWYVCGLWAAPGWSISWVCLSAGVATAVGIATPEEAVDVTTLCPVAIGLPSRCPSPSRWYHDGLGGRDSTCVCLGCFCGSGLGVGVCPKAGLPLRPSGGECDRLPGCVQ</sequence>
<gene>
    <name evidence="1" type="ORF">Taro_029470</name>
</gene>
<dbReference type="Proteomes" id="UP000652761">
    <property type="component" value="Unassembled WGS sequence"/>
</dbReference>
<name>A0A843VJ13_COLES</name>
<evidence type="ECO:0000313" key="1">
    <source>
        <dbReference type="EMBL" id="MQL96791.1"/>
    </source>
</evidence>